<feature type="domain" description="Major facilitator superfamily (MFS) profile" evidence="8">
    <location>
        <begin position="221"/>
        <end position="423"/>
    </location>
</feature>
<keyword evidence="4 7" id="KW-0812">Transmembrane</keyword>
<evidence type="ECO:0000256" key="6">
    <source>
        <dbReference type="ARBA" id="ARBA00023136"/>
    </source>
</evidence>
<accession>A0A1F8AQ47</accession>
<evidence type="ECO:0000256" key="5">
    <source>
        <dbReference type="ARBA" id="ARBA00022989"/>
    </source>
</evidence>
<protein>
    <recommendedName>
        <fullName evidence="8">Major facilitator superfamily (MFS) profile domain-containing protein</fullName>
    </recommendedName>
</protein>
<feature type="transmembrane region" description="Helical" evidence="7">
    <location>
        <begin position="223"/>
        <end position="245"/>
    </location>
</feature>
<evidence type="ECO:0000256" key="2">
    <source>
        <dbReference type="ARBA" id="ARBA00022448"/>
    </source>
</evidence>
<feature type="transmembrane region" description="Helical" evidence="7">
    <location>
        <begin position="45"/>
        <end position="66"/>
    </location>
</feature>
<feature type="transmembrane region" description="Helical" evidence="7">
    <location>
        <begin position="257"/>
        <end position="280"/>
    </location>
</feature>
<evidence type="ECO:0000259" key="8">
    <source>
        <dbReference type="PROSITE" id="PS50850"/>
    </source>
</evidence>
<evidence type="ECO:0000256" key="4">
    <source>
        <dbReference type="ARBA" id="ARBA00022692"/>
    </source>
</evidence>
<proteinExistence type="predicted"/>
<keyword evidence="3" id="KW-1003">Cell membrane</keyword>
<feature type="transmembrane region" description="Helical" evidence="7">
    <location>
        <begin position="166"/>
        <end position="187"/>
    </location>
</feature>
<feature type="transmembrane region" description="Helical" evidence="7">
    <location>
        <begin position="357"/>
        <end position="375"/>
    </location>
</feature>
<organism evidence="9 10">
    <name type="scientific">Candidatus Woesebacteria bacterium RIFCSPHIGHO2_12_FULL_41_24</name>
    <dbReference type="NCBI Taxonomy" id="1802510"/>
    <lineage>
        <taxon>Bacteria</taxon>
        <taxon>Candidatus Woeseibacteriota</taxon>
    </lineage>
</organism>
<dbReference type="EMBL" id="MGGW01000020">
    <property type="protein sequence ID" value="OGM53893.1"/>
    <property type="molecule type" value="Genomic_DNA"/>
</dbReference>
<feature type="transmembrane region" description="Helical" evidence="7">
    <location>
        <begin position="21"/>
        <end position="39"/>
    </location>
</feature>
<dbReference type="PROSITE" id="PS50850">
    <property type="entry name" value="MFS"/>
    <property type="match status" value="1"/>
</dbReference>
<evidence type="ECO:0000313" key="10">
    <source>
        <dbReference type="Proteomes" id="UP000178603"/>
    </source>
</evidence>
<evidence type="ECO:0000256" key="1">
    <source>
        <dbReference type="ARBA" id="ARBA00004651"/>
    </source>
</evidence>
<reference evidence="9 10" key="1">
    <citation type="journal article" date="2016" name="Nat. Commun.">
        <title>Thousands of microbial genomes shed light on interconnected biogeochemical processes in an aquifer system.</title>
        <authorList>
            <person name="Anantharaman K."/>
            <person name="Brown C.T."/>
            <person name="Hug L.A."/>
            <person name="Sharon I."/>
            <person name="Castelle C.J."/>
            <person name="Probst A.J."/>
            <person name="Thomas B.C."/>
            <person name="Singh A."/>
            <person name="Wilkins M.J."/>
            <person name="Karaoz U."/>
            <person name="Brodie E.L."/>
            <person name="Williams K.H."/>
            <person name="Hubbard S.S."/>
            <person name="Banfield J.F."/>
        </authorList>
    </citation>
    <scope>NUCLEOTIDE SEQUENCE [LARGE SCALE GENOMIC DNA]</scope>
</reference>
<dbReference type="InterPro" id="IPR036259">
    <property type="entry name" value="MFS_trans_sf"/>
</dbReference>
<dbReference type="Proteomes" id="UP000178603">
    <property type="component" value="Unassembled WGS sequence"/>
</dbReference>
<dbReference type="GO" id="GO:0005886">
    <property type="term" value="C:plasma membrane"/>
    <property type="evidence" value="ECO:0007669"/>
    <property type="project" value="UniProtKB-SubCell"/>
</dbReference>
<feature type="transmembrane region" description="Helical" evidence="7">
    <location>
        <begin position="387"/>
        <end position="405"/>
    </location>
</feature>
<feature type="transmembrane region" description="Helical" evidence="7">
    <location>
        <begin position="292"/>
        <end position="310"/>
    </location>
</feature>
<dbReference type="AlphaFoldDB" id="A0A1F8AQ47"/>
<sequence length="423" mass="46138">MIEFIETIKARNFTFLWMSQIISQLVINTLSFLILTRIFEVTGSTIAVSFVWVAYALPAIVFGPVGAVTADVADKRKVMITSILLQSLIVFLFSLFYSKYLFLSYAVVFTYSLFNQFYMPSEAASLPHVVNKAHLPQANSLFFMTVQSGLVSGFVSAGLLYDAVGFGPTVLVAGVILLFAALSVKMLPSLKSQERLPKDFEKGVSKFFGGMVEGYKFIKNNTFILFPFLLLTGLQVALSVVVVSLPVITSEIIKTKVSLSGLVVVAPAAAGALVGTFLVSKLLSKAVRKRKIIEVAIFVFSGCFLALSAIVPSVDFWLGRSLSLICFFAAGAAYVASLIPSLTYLQEVTPADLMGRVFGNIWFVTTVMTVVPVLFSATITEIFGIELMLFALGLLGLLVGLAAKFELHGIFSYRKNFIKWLKG</sequence>
<evidence type="ECO:0000256" key="7">
    <source>
        <dbReference type="SAM" id="Phobius"/>
    </source>
</evidence>
<evidence type="ECO:0000256" key="3">
    <source>
        <dbReference type="ARBA" id="ARBA00022475"/>
    </source>
</evidence>
<keyword evidence="2" id="KW-0813">Transport</keyword>
<name>A0A1F8AQ47_9BACT</name>
<gene>
    <name evidence="9" type="ORF">A3E44_05785</name>
</gene>
<keyword evidence="5 7" id="KW-1133">Transmembrane helix</keyword>
<comment type="subcellular location">
    <subcellularLocation>
        <location evidence="1">Cell membrane</location>
        <topology evidence="1">Multi-pass membrane protein</topology>
    </subcellularLocation>
</comment>
<dbReference type="Gene3D" id="1.20.1250.20">
    <property type="entry name" value="MFS general substrate transporter like domains"/>
    <property type="match status" value="1"/>
</dbReference>
<comment type="caution">
    <text evidence="9">The sequence shown here is derived from an EMBL/GenBank/DDBJ whole genome shotgun (WGS) entry which is preliminary data.</text>
</comment>
<dbReference type="Pfam" id="PF07690">
    <property type="entry name" value="MFS_1"/>
    <property type="match status" value="1"/>
</dbReference>
<feature type="transmembrane region" description="Helical" evidence="7">
    <location>
        <begin position="322"/>
        <end position="345"/>
    </location>
</feature>
<dbReference type="PANTHER" id="PTHR43266">
    <property type="entry name" value="MACROLIDE-EFFLUX PROTEIN"/>
    <property type="match status" value="1"/>
</dbReference>
<dbReference type="CDD" id="cd06173">
    <property type="entry name" value="MFS_MefA_like"/>
    <property type="match status" value="1"/>
</dbReference>
<evidence type="ECO:0000313" key="9">
    <source>
        <dbReference type="EMBL" id="OGM53893.1"/>
    </source>
</evidence>
<dbReference type="GO" id="GO:0022857">
    <property type="term" value="F:transmembrane transporter activity"/>
    <property type="evidence" value="ECO:0007669"/>
    <property type="project" value="InterPro"/>
</dbReference>
<dbReference type="PANTHER" id="PTHR43266:SF2">
    <property type="entry name" value="MAJOR FACILITATOR SUPERFAMILY (MFS) PROFILE DOMAIN-CONTAINING PROTEIN"/>
    <property type="match status" value="1"/>
</dbReference>
<dbReference type="InterPro" id="IPR011701">
    <property type="entry name" value="MFS"/>
</dbReference>
<dbReference type="SUPFAM" id="SSF103473">
    <property type="entry name" value="MFS general substrate transporter"/>
    <property type="match status" value="1"/>
</dbReference>
<dbReference type="InterPro" id="IPR020846">
    <property type="entry name" value="MFS_dom"/>
</dbReference>
<keyword evidence="6 7" id="KW-0472">Membrane</keyword>